<dbReference type="GO" id="GO:0010288">
    <property type="term" value="P:response to lead ion"/>
    <property type="evidence" value="ECO:0007669"/>
    <property type="project" value="TreeGrafter"/>
</dbReference>
<dbReference type="PATRIC" id="fig|1549748.8.peg.2681"/>
<comment type="caution">
    <text evidence="2">The sequence shown here is derived from an EMBL/GenBank/DDBJ whole genome shotgun (WGS) entry which is preliminary data.</text>
</comment>
<dbReference type="SMART" id="SM00418">
    <property type="entry name" value="HTH_ARSR"/>
    <property type="match status" value="1"/>
</dbReference>
<dbReference type="GO" id="GO:0003700">
    <property type="term" value="F:DNA-binding transcription factor activity"/>
    <property type="evidence" value="ECO:0007669"/>
    <property type="project" value="InterPro"/>
</dbReference>
<dbReference type="AlphaFoldDB" id="A0A0M2R7Q9"/>
<name>A0A0M2R7Q9_9PROT</name>
<accession>A0A0M2R7Q9</accession>
<dbReference type="GO" id="GO:0097063">
    <property type="term" value="F:cadmium ion sensor activity"/>
    <property type="evidence" value="ECO:0007669"/>
    <property type="project" value="TreeGrafter"/>
</dbReference>
<dbReference type="InterPro" id="IPR036390">
    <property type="entry name" value="WH_DNA-bd_sf"/>
</dbReference>
<protein>
    <submittedName>
        <fullName evidence="2">ArsR family transcriptional regulator</fullName>
    </submittedName>
</protein>
<keyword evidence="3" id="KW-1185">Reference proteome</keyword>
<organism evidence="2 3">
    <name type="scientific">Kiloniella litopenaei</name>
    <dbReference type="NCBI Taxonomy" id="1549748"/>
    <lineage>
        <taxon>Bacteria</taxon>
        <taxon>Pseudomonadati</taxon>
        <taxon>Pseudomonadota</taxon>
        <taxon>Alphaproteobacteria</taxon>
        <taxon>Rhodospirillales</taxon>
        <taxon>Kiloniellaceae</taxon>
        <taxon>Kiloniella</taxon>
    </lineage>
</organism>
<dbReference type="Proteomes" id="UP000034491">
    <property type="component" value="Unassembled WGS sequence"/>
</dbReference>
<gene>
    <name evidence="2" type="ORF">WH95_05925</name>
</gene>
<dbReference type="PRINTS" id="PR00778">
    <property type="entry name" value="HTHARSR"/>
</dbReference>
<dbReference type="Gene3D" id="1.10.10.10">
    <property type="entry name" value="Winged helix-like DNA-binding domain superfamily/Winged helix DNA-binding domain"/>
    <property type="match status" value="1"/>
</dbReference>
<dbReference type="STRING" id="1549748.WH95_05925"/>
<dbReference type="NCBIfam" id="NF033788">
    <property type="entry name" value="HTH_metalloreg"/>
    <property type="match status" value="1"/>
</dbReference>
<dbReference type="PANTHER" id="PTHR39168:SF1">
    <property type="entry name" value="TRANSCRIPTIONAL REGULATORY PROTEIN"/>
    <property type="match status" value="1"/>
</dbReference>
<dbReference type="PANTHER" id="PTHR39168">
    <property type="entry name" value="TRANSCRIPTIONAL REGULATOR-RELATED"/>
    <property type="match status" value="1"/>
</dbReference>
<evidence type="ECO:0000313" key="3">
    <source>
        <dbReference type="Proteomes" id="UP000034491"/>
    </source>
</evidence>
<sequence>MKEGPDITLIGSLIGDPTRANMLSALISGKALTASELANEAGITLQTTSAHLKKLEAGGLIRQRKQGRHRYFNLADEDVATLLETMMGLAAKKGHIRTRTGPKAPEMRKARVCYNHLAGEFGVQMFDSLVGRGFLLEDRNEVVITDSGRDFIKALGIDLDPLQKAKRPLCKSCLDWSARRSHLAGSLGTALLDHIYEKGWAKRLEDVRVVQFSRRGEAAFHEHFPLLADQKHASL</sequence>
<reference evidence="2 3" key="1">
    <citation type="submission" date="2015-03" db="EMBL/GenBank/DDBJ databases">
        <title>Genome sequence of Kiloniella sp. P1-1, isolated from the gut microflora of Pacific white shrimp, Penaeus vannamei.</title>
        <authorList>
            <person name="Shao Z."/>
            <person name="Wang L."/>
            <person name="Li X."/>
        </authorList>
    </citation>
    <scope>NUCLEOTIDE SEQUENCE [LARGE SCALE GENOMIC DNA]</scope>
    <source>
        <strain evidence="2 3">P1-1</strain>
    </source>
</reference>
<evidence type="ECO:0000313" key="2">
    <source>
        <dbReference type="EMBL" id="KKJ77952.1"/>
    </source>
</evidence>
<dbReference type="GO" id="GO:0032791">
    <property type="term" value="F:lead ion binding"/>
    <property type="evidence" value="ECO:0007669"/>
    <property type="project" value="TreeGrafter"/>
</dbReference>
<evidence type="ECO:0000259" key="1">
    <source>
        <dbReference type="PROSITE" id="PS50987"/>
    </source>
</evidence>
<dbReference type="PROSITE" id="PS50987">
    <property type="entry name" value="HTH_ARSR_2"/>
    <property type="match status" value="1"/>
</dbReference>
<dbReference type="EMBL" id="LANI01000003">
    <property type="protein sequence ID" value="KKJ77952.1"/>
    <property type="molecule type" value="Genomic_DNA"/>
</dbReference>
<dbReference type="InterPro" id="IPR036388">
    <property type="entry name" value="WH-like_DNA-bd_sf"/>
</dbReference>
<proteinExistence type="predicted"/>
<dbReference type="SUPFAM" id="SSF46785">
    <property type="entry name" value="Winged helix' DNA-binding domain"/>
    <property type="match status" value="1"/>
</dbReference>
<dbReference type="CDD" id="cd00090">
    <property type="entry name" value="HTH_ARSR"/>
    <property type="match status" value="1"/>
</dbReference>
<dbReference type="GO" id="GO:0003677">
    <property type="term" value="F:DNA binding"/>
    <property type="evidence" value="ECO:0007669"/>
    <property type="project" value="TreeGrafter"/>
</dbReference>
<feature type="domain" description="HTH arsR-type" evidence="1">
    <location>
        <begin position="1"/>
        <end position="94"/>
    </location>
</feature>
<dbReference type="RefSeq" id="WP_046504255.1">
    <property type="nucleotide sequence ID" value="NZ_LANI01000003.1"/>
</dbReference>
<dbReference type="InterPro" id="IPR052543">
    <property type="entry name" value="HTH_Metal-responsive_Reg"/>
</dbReference>
<dbReference type="InterPro" id="IPR001845">
    <property type="entry name" value="HTH_ArsR_DNA-bd_dom"/>
</dbReference>
<dbReference type="InterPro" id="IPR011991">
    <property type="entry name" value="ArsR-like_HTH"/>
</dbReference>
<dbReference type="Pfam" id="PF12840">
    <property type="entry name" value="HTH_20"/>
    <property type="match status" value="1"/>
</dbReference>
<dbReference type="GO" id="GO:0046686">
    <property type="term" value="P:response to cadmium ion"/>
    <property type="evidence" value="ECO:0007669"/>
    <property type="project" value="TreeGrafter"/>
</dbReference>
<dbReference type="OrthoDB" id="9797716at2"/>